<dbReference type="Gene3D" id="3.30.1460.40">
    <property type="entry name" value="[NiFe]-hydrogenase assembly chaperone, HybE"/>
    <property type="match status" value="1"/>
</dbReference>
<gene>
    <name evidence="2" type="primary">hybE</name>
    <name evidence="2" type="ORF">JDN41_07850</name>
</gene>
<reference evidence="2 3" key="1">
    <citation type="submission" date="2020-12" db="EMBL/GenBank/DDBJ databases">
        <title>Revised draft genomes of Rhodomicrobium vannielii ATCC 17100 and Rhodomicrobium udaipurense JA643.</title>
        <authorList>
            <person name="Conners E.M."/>
            <person name="Davenport E.J."/>
            <person name="Bose A."/>
        </authorList>
    </citation>
    <scope>NUCLEOTIDE SEQUENCE [LARGE SCALE GENOMIC DNA]</scope>
    <source>
        <strain evidence="2 3">JA643</strain>
    </source>
</reference>
<dbReference type="InterPro" id="IPR038530">
    <property type="entry name" value="NiFe-hyd_HybE_sf"/>
</dbReference>
<comment type="caution">
    <text evidence="2">The sequence shown here is derived from an EMBL/GenBank/DDBJ whole genome shotgun (WGS) entry which is preliminary data.</text>
</comment>
<dbReference type="AlphaFoldDB" id="A0A8I1GEG9"/>
<evidence type="ECO:0000256" key="1">
    <source>
        <dbReference type="SAM" id="MobiDB-lite"/>
    </source>
</evidence>
<dbReference type="Proteomes" id="UP000623250">
    <property type="component" value="Unassembled WGS sequence"/>
</dbReference>
<accession>A0A8I1GEG9</accession>
<keyword evidence="3" id="KW-1185">Reference proteome</keyword>
<protein>
    <submittedName>
        <fullName evidence="2">[NiFe]-hydrogenase assembly chaperone HybE</fullName>
    </submittedName>
</protein>
<dbReference type="RefSeq" id="WP_052037068.1">
    <property type="nucleotide sequence ID" value="NZ_JAEMUK010000014.1"/>
</dbReference>
<name>A0A8I1GEG9_9HYPH</name>
<dbReference type="Pfam" id="PF11939">
    <property type="entry name" value="NiFe-hyd_HybE"/>
    <property type="match status" value="1"/>
</dbReference>
<organism evidence="2 3">
    <name type="scientific">Rhodomicrobium udaipurense</name>
    <dbReference type="NCBI Taxonomy" id="1202716"/>
    <lineage>
        <taxon>Bacteria</taxon>
        <taxon>Pseudomonadati</taxon>
        <taxon>Pseudomonadota</taxon>
        <taxon>Alphaproteobacteria</taxon>
        <taxon>Hyphomicrobiales</taxon>
        <taxon>Hyphomicrobiaceae</taxon>
        <taxon>Rhodomicrobium</taxon>
    </lineage>
</organism>
<dbReference type="InterPro" id="IPR023994">
    <property type="entry name" value="NiFe-hyd_HybE"/>
</dbReference>
<evidence type="ECO:0000313" key="2">
    <source>
        <dbReference type="EMBL" id="MBJ7543469.1"/>
    </source>
</evidence>
<dbReference type="NCBIfam" id="TIGR03993">
    <property type="entry name" value="hydrog_HybE"/>
    <property type="match status" value="1"/>
</dbReference>
<sequence length="177" mass="18727">MSEAQADEAAAVARRLEAVFERIHATRMADVPLLNPRLVVAAVGPRDVGRLWLAVLVTPWFINAMLLPKTAEDVESWGEAPSGAKISHALPAGMFEFIAGGEAGLGPYRMCSLFSPVTQFEDQTAALIAAESALAALLDSGHHPDAEAARRKPQLSRRGLIFGRAPESGDSSSGDPA</sequence>
<dbReference type="EMBL" id="JAEMUK010000014">
    <property type="protein sequence ID" value="MBJ7543469.1"/>
    <property type="molecule type" value="Genomic_DNA"/>
</dbReference>
<evidence type="ECO:0000313" key="3">
    <source>
        <dbReference type="Proteomes" id="UP000623250"/>
    </source>
</evidence>
<proteinExistence type="predicted"/>
<feature type="region of interest" description="Disordered" evidence="1">
    <location>
        <begin position="143"/>
        <end position="177"/>
    </location>
</feature>